<evidence type="ECO:0000256" key="9">
    <source>
        <dbReference type="ARBA" id="ARBA00023136"/>
    </source>
</evidence>
<gene>
    <name evidence="26" type="primary">MINPP1</name>
</gene>
<comment type="catalytic activity">
    <reaction evidence="23">
        <text>1D-myo-inositol 1,4,5,6-tetrakisphosphate + H2O = 1D-myo-inositol 1,4,5-trisphosphate + phosphate</text>
        <dbReference type="Rhea" id="RHEA:77147"/>
        <dbReference type="ChEBI" id="CHEBI:15377"/>
        <dbReference type="ChEBI" id="CHEBI:43474"/>
        <dbReference type="ChEBI" id="CHEBI:57627"/>
        <dbReference type="ChEBI" id="CHEBI:203600"/>
    </reaction>
    <physiologicalReaction direction="left-to-right" evidence="23">
        <dbReference type="Rhea" id="RHEA:77148"/>
    </physiologicalReaction>
</comment>
<dbReference type="InterPro" id="IPR000560">
    <property type="entry name" value="His_Pase_clade-2"/>
</dbReference>
<evidence type="ECO:0000256" key="19">
    <source>
        <dbReference type="ARBA" id="ARBA00043747"/>
    </source>
</evidence>
<evidence type="ECO:0000256" key="16">
    <source>
        <dbReference type="ARBA" id="ARBA00043733"/>
    </source>
</evidence>
<feature type="disulfide bond" evidence="25">
    <location>
        <begin position="76"/>
        <end position="416"/>
    </location>
</feature>
<keyword evidence="7" id="KW-0732">Signal</keyword>
<evidence type="ECO:0000256" key="17">
    <source>
        <dbReference type="ARBA" id="ARBA00043739"/>
    </source>
</evidence>
<evidence type="ECO:0000256" key="13">
    <source>
        <dbReference type="ARBA" id="ARBA00043671"/>
    </source>
</evidence>
<comment type="subcellular location">
    <subcellularLocation>
        <location evidence="1">Cell membrane</location>
    </subcellularLocation>
</comment>
<keyword evidence="25" id="KW-1015">Disulfide bond</keyword>
<name>A0A8C5MVA4_9ANUR</name>
<evidence type="ECO:0000256" key="15">
    <source>
        <dbReference type="ARBA" id="ARBA00043691"/>
    </source>
</evidence>
<evidence type="ECO:0000256" key="3">
    <source>
        <dbReference type="ARBA" id="ARBA00012976"/>
    </source>
</evidence>
<protein>
    <recommendedName>
        <fullName evidence="5">Multiple inositol polyphosphate phosphatase 1</fullName>
        <ecNumber evidence="4">3.1.3.62</ecNumber>
        <ecNumber evidence="3">3.1.3.80</ecNumber>
    </recommendedName>
    <alternativeName>
        <fullName evidence="11">2,3-bisphosphoglycerate 3-phosphatase</fullName>
    </alternativeName>
</protein>
<evidence type="ECO:0000256" key="23">
    <source>
        <dbReference type="ARBA" id="ARBA00043829"/>
    </source>
</evidence>
<dbReference type="PANTHER" id="PTHR20963:SF8">
    <property type="entry name" value="MULTIPLE INOSITOL POLYPHOSPHATE PHOSPHATASE 1"/>
    <property type="match status" value="1"/>
</dbReference>
<evidence type="ECO:0000256" key="1">
    <source>
        <dbReference type="ARBA" id="ARBA00004236"/>
    </source>
</evidence>
<reference evidence="26" key="1">
    <citation type="submission" date="2025-08" db="UniProtKB">
        <authorList>
            <consortium name="Ensembl"/>
        </authorList>
    </citation>
    <scope>IDENTIFICATION</scope>
</reference>
<evidence type="ECO:0000256" key="25">
    <source>
        <dbReference type="PIRSR" id="PIRSR000894-2"/>
    </source>
</evidence>
<comment type="similarity">
    <text evidence="2">Belongs to the histidine acid phosphatase family. MINPP1 subfamily.</text>
</comment>
<evidence type="ECO:0000313" key="27">
    <source>
        <dbReference type="Proteomes" id="UP000694569"/>
    </source>
</evidence>
<dbReference type="EC" id="3.1.3.80" evidence="3"/>
<dbReference type="GO" id="GO:0005886">
    <property type="term" value="C:plasma membrane"/>
    <property type="evidence" value="ECO:0007669"/>
    <property type="project" value="UniProtKB-SubCell"/>
</dbReference>
<dbReference type="EC" id="3.1.3.62" evidence="4"/>
<evidence type="ECO:0000256" key="18">
    <source>
        <dbReference type="ARBA" id="ARBA00043746"/>
    </source>
</evidence>
<feature type="disulfide bond" evidence="25">
    <location>
        <begin position="281"/>
        <end position="296"/>
    </location>
</feature>
<dbReference type="Pfam" id="PF00328">
    <property type="entry name" value="His_Phos_2"/>
    <property type="match status" value="1"/>
</dbReference>
<comment type="catalytic activity">
    <reaction evidence="22">
        <text>1D-myo-inositol 2,3-bisphosphate + H2O = 1D-myo-inositol 2-phosphate + phosphate</text>
        <dbReference type="Rhea" id="RHEA:77139"/>
        <dbReference type="ChEBI" id="CHEBI:15377"/>
        <dbReference type="ChEBI" id="CHEBI:43474"/>
        <dbReference type="ChEBI" id="CHEBI:84142"/>
        <dbReference type="ChEBI" id="CHEBI:195538"/>
    </reaction>
    <physiologicalReaction direction="left-to-right" evidence="22">
        <dbReference type="Rhea" id="RHEA:77140"/>
    </physiologicalReaction>
</comment>
<evidence type="ECO:0000256" key="2">
    <source>
        <dbReference type="ARBA" id="ARBA00008422"/>
    </source>
</evidence>
<dbReference type="CDD" id="cd07061">
    <property type="entry name" value="HP_HAP_like"/>
    <property type="match status" value="1"/>
</dbReference>
<dbReference type="GeneTree" id="ENSGT00390000018409"/>
<dbReference type="PIRSF" id="PIRSF000894">
    <property type="entry name" value="Acid_phosphatase"/>
    <property type="match status" value="1"/>
</dbReference>
<dbReference type="GO" id="GO:0003993">
    <property type="term" value="F:acid phosphatase activity"/>
    <property type="evidence" value="ECO:0007669"/>
    <property type="project" value="TreeGrafter"/>
</dbReference>
<keyword evidence="9" id="KW-0472">Membrane</keyword>
<comment type="catalytic activity">
    <reaction evidence="13">
        <text>1D-myo-inositol 1,2,4,5,6-pentakisphosphate + H2O = 1D-myo-inositol 1,2,5,6-tetrakisphosphate + phosphate</text>
        <dbReference type="Rhea" id="RHEA:77115"/>
        <dbReference type="ChEBI" id="CHEBI:15377"/>
        <dbReference type="ChEBI" id="CHEBI:43474"/>
        <dbReference type="ChEBI" id="CHEBI:57798"/>
        <dbReference type="ChEBI" id="CHEBI:195535"/>
        <dbReference type="EC" id="3.1.3.62"/>
    </reaction>
    <physiologicalReaction direction="left-to-right" evidence="13">
        <dbReference type="Rhea" id="RHEA:77116"/>
    </physiologicalReaction>
</comment>
<comment type="catalytic activity">
    <reaction evidence="12">
        <text>1D-myo-inositol 1,2,5,6-tetrakisphosphate + H2O = 1D-myo-inositol 1,2,6-trisphosphate + phosphate</text>
        <dbReference type="Rhea" id="RHEA:77119"/>
        <dbReference type="ChEBI" id="CHEBI:15377"/>
        <dbReference type="ChEBI" id="CHEBI:43474"/>
        <dbReference type="ChEBI" id="CHEBI:195535"/>
        <dbReference type="ChEBI" id="CHEBI:195537"/>
        <dbReference type="EC" id="3.1.3.62"/>
    </reaction>
    <physiologicalReaction direction="left-to-right" evidence="12">
        <dbReference type="Rhea" id="RHEA:77120"/>
    </physiologicalReaction>
</comment>
<comment type="catalytic activity">
    <reaction evidence="19">
        <text>1D-myo-inositol 1,2,6-trisphosphate + H2O = 1D-myo-inositol 1,2-bisphosphate + phosphate</text>
        <dbReference type="Rhea" id="RHEA:77131"/>
        <dbReference type="ChEBI" id="CHEBI:15377"/>
        <dbReference type="ChEBI" id="CHEBI:43474"/>
        <dbReference type="ChEBI" id="CHEBI:195537"/>
        <dbReference type="ChEBI" id="CHEBI:195539"/>
        <dbReference type="EC" id="3.1.3.62"/>
    </reaction>
    <physiologicalReaction direction="left-to-right" evidence="19">
        <dbReference type="Rhea" id="RHEA:77132"/>
    </physiologicalReaction>
</comment>
<dbReference type="AlphaFoldDB" id="A0A8C5MVA4"/>
<comment type="catalytic activity">
    <reaction evidence="24">
        <text>(2R)-2,3-bisphosphoglycerate + H2O = (2R)-2-phosphoglycerate + phosphate</text>
        <dbReference type="Rhea" id="RHEA:27381"/>
        <dbReference type="ChEBI" id="CHEBI:15377"/>
        <dbReference type="ChEBI" id="CHEBI:43474"/>
        <dbReference type="ChEBI" id="CHEBI:58248"/>
        <dbReference type="ChEBI" id="CHEBI:58289"/>
        <dbReference type="EC" id="3.1.3.80"/>
    </reaction>
    <physiologicalReaction direction="left-to-right" evidence="24">
        <dbReference type="Rhea" id="RHEA:27382"/>
    </physiologicalReaction>
</comment>
<dbReference type="SUPFAM" id="SSF53254">
    <property type="entry name" value="Phosphoglycerate mutase-like"/>
    <property type="match status" value="1"/>
</dbReference>
<evidence type="ECO:0000256" key="14">
    <source>
        <dbReference type="ARBA" id="ARBA00043674"/>
    </source>
</evidence>
<evidence type="ECO:0000256" key="7">
    <source>
        <dbReference type="ARBA" id="ARBA00022729"/>
    </source>
</evidence>
<keyword evidence="8" id="KW-0378">Hydrolase</keyword>
<evidence type="ECO:0000256" key="24">
    <source>
        <dbReference type="ARBA" id="ARBA00043832"/>
    </source>
</evidence>
<organism evidence="26 27">
    <name type="scientific">Leptobrachium leishanense</name>
    <name type="common">Leishan spiny toad</name>
    <dbReference type="NCBI Taxonomy" id="445787"/>
    <lineage>
        <taxon>Eukaryota</taxon>
        <taxon>Metazoa</taxon>
        <taxon>Chordata</taxon>
        <taxon>Craniata</taxon>
        <taxon>Vertebrata</taxon>
        <taxon>Euteleostomi</taxon>
        <taxon>Amphibia</taxon>
        <taxon>Batrachia</taxon>
        <taxon>Anura</taxon>
        <taxon>Pelobatoidea</taxon>
        <taxon>Megophryidae</taxon>
        <taxon>Leptobrachium</taxon>
    </lineage>
</organism>
<dbReference type="Proteomes" id="UP000694569">
    <property type="component" value="Unplaced"/>
</dbReference>
<sequence>MSLALTTYRRCAPKTTQILLLSATWFCSVGHTSSYIDGLRLAPYFGTKTRYEEVNPFLLENPLLVHRKQDLLPGDCTPLQIVSVVRHGTRYPTQKQIRKMKKMYNLILDYGGGTDLVHDLQNWTMWYEDWMDGQLVKKGEQDMRNLAVRLASLFPSLFTAEKLKLCNMTFLTSSKHRCVDSTKAFISGLQDHCFGVSRGSVVEAEDAPCTEPVVNDSLMRFFDHCEKFVVQVEDNDTALYELDKFKEGPEMQQLRGKISALLNVPEQELNADLIQVAFFTCSFELAINKIENSPWCKLFDEEDGKVLEYLNDLKQYWKRGYGYNINSRSSCNLFQHIFHHLETAVTESKRSQKISNPVVMQFGHAETLLPLLALMGLFKDEKPLTAASFSLQSNRRFRSGHIVPYASNLLFVLYHCDLAKTPQEEYKVQLLLNENLLPFPHSQQSVCLYDDLKEQYSHLLDGCYVKEECKLLNVSHGLEDEL</sequence>
<accession>A0A8C5MVA4</accession>
<comment type="catalytic activity">
    <reaction evidence="21">
        <text>1D-myo-inositol 1,3,4,5,6-pentakisphosphate + H2O = 1D-myo-inositol 1,4,5,6-tetrakisphosphate + phosphate</text>
        <dbReference type="Rhea" id="RHEA:77143"/>
        <dbReference type="ChEBI" id="CHEBI:15377"/>
        <dbReference type="ChEBI" id="CHEBI:43474"/>
        <dbReference type="ChEBI" id="CHEBI:57627"/>
        <dbReference type="ChEBI" id="CHEBI:57733"/>
    </reaction>
    <physiologicalReaction direction="left-to-right" evidence="21">
        <dbReference type="Rhea" id="RHEA:77144"/>
    </physiologicalReaction>
</comment>
<dbReference type="PANTHER" id="PTHR20963">
    <property type="entry name" value="MULTIPLE INOSITOL POLYPHOSPHATE PHOSPHATASE-RELATED"/>
    <property type="match status" value="1"/>
</dbReference>
<dbReference type="FunFam" id="3.40.50.1240:FF:000014">
    <property type="entry name" value="Multiple inositol polyphosphate phosphatase 1"/>
    <property type="match status" value="1"/>
</dbReference>
<comment type="catalytic activity">
    <reaction evidence="16">
        <text>1D-myo-inositol 1,2,3-trisphosphate + H2O = 1D-myo-inositol 2,3-bisphosphate + phosphate</text>
        <dbReference type="Rhea" id="RHEA:77127"/>
        <dbReference type="ChEBI" id="CHEBI:15377"/>
        <dbReference type="ChEBI" id="CHEBI:43474"/>
        <dbReference type="ChEBI" id="CHEBI:195536"/>
        <dbReference type="ChEBI" id="CHEBI:195538"/>
    </reaction>
    <physiologicalReaction direction="left-to-right" evidence="16">
        <dbReference type="Rhea" id="RHEA:77128"/>
    </physiologicalReaction>
</comment>
<keyword evidence="10" id="KW-0325">Glycoprotein</keyword>
<keyword evidence="6" id="KW-1003">Cell membrane</keyword>
<evidence type="ECO:0000256" key="5">
    <source>
        <dbReference type="ARBA" id="ARBA00018097"/>
    </source>
</evidence>
<dbReference type="InterPro" id="IPR016274">
    <property type="entry name" value="Histidine_acid_Pase_euk"/>
</dbReference>
<comment type="catalytic activity">
    <reaction evidence="14">
        <text>1D-myo-inositol 1,2-bisphosphate + H2O = 1D-myo-inositol 2-phosphate + phosphate</text>
        <dbReference type="Rhea" id="RHEA:77135"/>
        <dbReference type="ChEBI" id="CHEBI:15377"/>
        <dbReference type="ChEBI" id="CHEBI:43474"/>
        <dbReference type="ChEBI" id="CHEBI:84142"/>
        <dbReference type="ChEBI" id="CHEBI:195539"/>
        <dbReference type="EC" id="3.1.3.62"/>
    </reaction>
    <physiologicalReaction direction="left-to-right" evidence="14">
        <dbReference type="Rhea" id="RHEA:77136"/>
    </physiologicalReaction>
</comment>
<reference evidence="26" key="2">
    <citation type="submission" date="2025-09" db="UniProtKB">
        <authorList>
            <consortium name="Ensembl"/>
        </authorList>
    </citation>
    <scope>IDENTIFICATION</scope>
</reference>
<dbReference type="GO" id="GO:0052745">
    <property type="term" value="F:inositol phosphate phosphatase activity"/>
    <property type="evidence" value="ECO:0007669"/>
    <property type="project" value="TreeGrafter"/>
</dbReference>
<dbReference type="GO" id="GO:0034417">
    <property type="term" value="F:bisphosphoglycerate 3-phosphatase activity"/>
    <property type="evidence" value="ECO:0007669"/>
    <property type="project" value="UniProtKB-EC"/>
</dbReference>
<evidence type="ECO:0000256" key="10">
    <source>
        <dbReference type="ARBA" id="ARBA00023180"/>
    </source>
</evidence>
<evidence type="ECO:0000256" key="8">
    <source>
        <dbReference type="ARBA" id="ARBA00022801"/>
    </source>
</evidence>
<keyword evidence="27" id="KW-1185">Reference proteome</keyword>
<evidence type="ECO:0000256" key="22">
    <source>
        <dbReference type="ARBA" id="ARBA00043801"/>
    </source>
</evidence>
<comment type="catalytic activity">
    <reaction evidence="20">
        <text>1D-myo-inositol 1,2,3,5,6-pentakisphosphate + H2O = 1D-myo-inositol 1,2,3,6-tetrakisphosphate + phosphate</text>
        <dbReference type="Rhea" id="RHEA:77111"/>
        <dbReference type="ChEBI" id="CHEBI:15377"/>
        <dbReference type="ChEBI" id="CHEBI:43474"/>
        <dbReference type="ChEBI" id="CHEBI:58747"/>
        <dbReference type="ChEBI" id="CHEBI:195534"/>
    </reaction>
    <physiologicalReaction direction="left-to-right" evidence="20">
        <dbReference type="Rhea" id="RHEA:77112"/>
    </physiologicalReaction>
</comment>
<dbReference type="Ensembl" id="ENSLLET00000018269.1">
    <property type="protein sequence ID" value="ENSLLEP00000017592.1"/>
    <property type="gene ID" value="ENSLLEG00000011199.1"/>
</dbReference>
<evidence type="ECO:0000256" key="4">
    <source>
        <dbReference type="ARBA" id="ARBA00013040"/>
    </source>
</evidence>
<comment type="catalytic activity">
    <reaction evidence="15">
        <text>1D-myo-inositol hexakisphosphate + H2O = 1D-myo-inositol 1,2,4,5,6-pentakisphosphate + phosphate</text>
        <dbReference type="Rhea" id="RHEA:16989"/>
        <dbReference type="ChEBI" id="CHEBI:15377"/>
        <dbReference type="ChEBI" id="CHEBI:43474"/>
        <dbReference type="ChEBI" id="CHEBI:57798"/>
        <dbReference type="ChEBI" id="CHEBI:58130"/>
        <dbReference type="EC" id="3.1.3.62"/>
    </reaction>
    <physiologicalReaction direction="left-to-right" evidence="15">
        <dbReference type="Rhea" id="RHEA:16990"/>
    </physiologicalReaction>
</comment>
<comment type="catalytic activity">
    <reaction evidence="17">
        <text>1D-myo-inositol 1,2,3,6-tetrakisphosphate + H2O = 1D-myo-inositol 1,2,3-trisphosphate + phosphate</text>
        <dbReference type="Rhea" id="RHEA:77123"/>
        <dbReference type="ChEBI" id="CHEBI:15377"/>
        <dbReference type="ChEBI" id="CHEBI:43474"/>
        <dbReference type="ChEBI" id="CHEBI:195534"/>
        <dbReference type="ChEBI" id="CHEBI:195536"/>
    </reaction>
    <physiologicalReaction direction="left-to-right" evidence="17">
        <dbReference type="Rhea" id="RHEA:77124"/>
    </physiologicalReaction>
</comment>
<evidence type="ECO:0000256" key="6">
    <source>
        <dbReference type="ARBA" id="ARBA00022475"/>
    </source>
</evidence>
<dbReference type="Gene3D" id="3.40.50.1240">
    <property type="entry name" value="Phosphoglycerate mutase-like"/>
    <property type="match status" value="1"/>
</dbReference>
<comment type="catalytic activity">
    <reaction evidence="18">
        <text>1D-myo-inositol hexakisphosphate + H2O = 1D-myo-inositol 1,2,3,5,6-pentakisphosphate + phosphate</text>
        <dbReference type="Rhea" id="RHEA:20960"/>
        <dbReference type="ChEBI" id="CHEBI:15377"/>
        <dbReference type="ChEBI" id="CHEBI:43474"/>
        <dbReference type="ChEBI" id="CHEBI:58130"/>
        <dbReference type="ChEBI" id="CHEBI:58747"/>
    </reaction>
    <physiologicalReaction direction="left-to-right" evidence="18">
        <dbReference type="Rhea" id="RHEA:20961"/>
    </physiologicalReaction>
</comment>
<proteinExistence type="inferred from homology"/>
<evidence type="ECO:0000256" key="12">
    <source>
        <dbReference type="ARBA" id="ARBA00043668"/>
    </source>
</evidence>
<dbReference type="InterPro" id="IPR029033">
    <property type="entry name" value="His_PPase_superfam"/>
</dbReference>
<dbReference type="OrthoDB" id="6509975at2759"/>
<evidence type="ECO:0000256" key="21">
    <source>
        <dbReference type="ARBA" id="ARBA00043762"/>
    </source>
</evidence>
<evidence type="ECO:0000313" key="26">
    <source>
        <dbReference type="Ensembl" id="ENSLLEP00000017592.1"/>
    </source>
</evidence>
<evidence type="ECO:0000256" key="20">
    <source>
        <dbReference type="ARBA" id="ARBA00043757"/>
    </source>
</evidence>
<evidence type="ECO:0000256" key="11">
    <source>
        <dbReference type="ARBA" id="ARBA00031642"/>
    </source>
</evidence>